<proteinExistence type="predicted"/>
<evidence type="ECO:0000256" key="1">
    <source>
        <dbReference type="SAM" id="Phobius"/>
    </source>
</evidence>
<keyword evidence="3" id="KW-1185">Reference proteome</keyword>
<keyword evidence="1" id="KW-0812">Transmembrane</keyword>
<feature type="transmembrane region" description="Helical" evidence="1">
    <location>
        <begin position="239"/>
        <end position="267"/>
    </location>
</feature>
<dbReference type="Proteomes" id="UP001519296">
    <property type="component" value="Unassembled WGS sequence"/>
</dbReference>
<comment type="caution">
    <text evidence="2">The sequence shown here is derived from an EMBL/GenBank/DDBJ whole genome shotgun (WGS) entry which is preliminary data.</text>
</comment>
<evidence type="ECO:0000313" key="3">
    <source>
        <dbReference type="Proteomes" id="UP001519296"/>
    </source>
</evidence>
<evidence type="ECO:0000313" key="2">
    <source>
        <dbReference type="EMBL" id="MBP2623389.1"/>
    </source>
</evidence>
<sequence>MLKKLTNFIFQFGYFLILALAAILLFFLGLQIFFSHSYIPLEIAEGIRFENNPLIFYPLLLAFLGLLILSRFWLNKLTAPKLFIFLSLFYLLAAAYLIINSSGLIRADAKHVFNAALAFNRGDYSSLTTLGGYMYRNPHQLGLMSLERLYALISPTSQFIFSINLVWIILSNFLIYRITAKLNKDELVHKYTILLTFLFFPQFFFILFAYGTIPGFFFCLLGFYLLLLFNDKPSFHYGLLAAISLSIACLLRNNYIIFVLMVLGIYFLSLFQTWSFKKLLLLGTILACLFLSGKAINRYYEDLVGHTIGEGTPKIAYVTMGLRDDPNRKTLGGWYDAYNTKILKRNGYDEKKAEQMAIQDLKQLLLNFLKNPSYALRFFYEKVKSTWTEPTFQSIWTGPQLERQQYTATPLLRSIYEEKEGYQRLNLFGLVLLSSIYLLTSCFLLYQIFWAQKSLSVFELYPYVFFLGGFFFHFFWETKSQYVYIYILLLLPTAAQVLSLNKQKLTRQN</sequence>
<feature type="transmembrane region" description="Helical" evidence="1">
    <location>
        <begin position="427"/>
        <end position="446"/>
    </location>
</feature>
<organism evidence="2 3">
    <name type="scientific">Streptococcus oricebi</name>
    <dbReference type="NCBI Taxonomy" id="1547447"/>
    <lineage>
        <taxon>Bacteria</taxon>
        <taxon>Bacillati</taxon>
        <taxon>Bacillota</taxon>
        <taxon>Bacilli</taxon>
        <taxon>Lactobacillales</taxon>
        <taxon>Streptococcaceae</taxon>
        <taxon>Streptococcus</taxon>
    </lineage>
</organism>
<protein>
    <submittedName>
        <fullName evidence="2">Beta-carotene 15,15'-monooxygenase</fullName>
    </submittedName>
</protein>
<feature type="transmembrane region" description="Helical" evidence="1">
    <location>
        <begin position="458"/>
        <end position="476"/>
    </location>
</feature>
<keyword evidence="1" id="KW-0472">Membrane</keyword>
<name>A0ABS5B5Z6_9STRE</name>
<feature type="transmembrane region" description="Helical" evidence="1">
    <location>
        <begin position="279"/>
        <end position="296"/>
    </location>
</feature>
<feature type="transmembrane region" description="Helical" evidence="1">
    <location>
        <begin position="12"/>
        <end position="34"/>
    </location>
</feature>
<accession>A0ABS5B5Z6</accession>
<feature type="transmembrane region" description="Helical" evidence="1">
    <location>
        <begin position="482"/>
        <end position="500"/>
    </location>
</feature>
<reference evidence="2 3" key="1">
    <citation type="submission" date="2018-02" db="EMBL/GenBank/DDBJ databases">
        <title>Draft genome sequence of Streptococcus oricebi CCUG 70868T type strain.</title>
        <authorList>
            <person name="Mendez V."/>
            <person name="Salva-Serra F."/>
            <person name="Jaen-Luchoro D."/>
            <person name="Gonzales-Siles L."/>
            <person name="Karlsson R."/>
            <person name="Engstrom-Jakobsson H."/>
            <person name="Busquets A."/>
            <person name="Gomila M."/>
            <person name="Pineiro-Iglesias B."/>
            <person name="Bennasar-Figueras A."/>
            <person name="Seeger M."/>
            <person name="Moore E."/>
        </authorList>
    </citation>
    <scope>NUCLEOTIDE SEQUENCE [LARGE SCALE GENOMIC DNA]</scope>
    <source>
        <strain evidence="2 3">CCUG 70868</strain>
    </source>
</reference>
<dbReference type="EMBL" id="PRDG01000003">
    <property type="protein sequence ID" value="MBP2623389.1"/>
    <property type="molecule type" value="Genomic_DNA"/>
</dbReference>
<feature type="transmembrane region" description="Helical" evidence="1">
    <location>
        <begin position="197"/>
        <end position="227"/>
    </location>
</feature>
<dbReference type="RefSeq" id="WP_209627890.1">
    <property type="nucleotide sequence ID" value="NZ_PRDG01000003.1"/>
</dbReference>
<keyword evidence="1" id="KW-1133">Transmembrane helix</keyword>
<feature type="transmembrane region" description="Helical" evidence="1">
    <location>
        <begin position="149"/>
        <end position="176"/>
    </location>
</feature>
<feature type="transmembrane region" description="Helical" evidence="1">
    <location>
        <begin position="54"/>
        <end position="74"/>
    </location>
</feature>
<gene>
    <name evidence="2" type="ORF">C4K46_05480</name>
</gene>
<feature type="transmembrane region" description="Helical" evidence="1">
    <location>
        <begin position="81"/>
        <end position="99"/>
    </location>
</feature>